<keyword evidence="1" id="KW-1133">Transmembrane helix</keyword>
<feature type="transmembrane region" description="Helical" evidence="1">
    <location>
        <begin position="93"/>
        <end position="120"/>
    </location>
</feature>
<keyword evidence="1" id="KW-0812">Transmembrane</keyword>
<organism evidence="2 3">
    <name type="scientific">Kitasatospora arboriphila</name>
    <dbReference type="NCBI Taxonomy" id="258052"/>
    <lineage>
        <taxon>Bacteria</taxon>
        <taxon>Bacillati</taxon>
        <taxon>Actinomycetota</taxon>
        <taxon>Actinomycetes</taxon>
        <taxon>Kitasatosporales</taxon>
        <taxon>Streptomycetaceae</taxon>
        <taxon>Kitasatospora</taxon>
    </lineage>
</organism>
<dbReference type="RefSeq" id="WP_344625110.1">
    <property type="nucleotide sequence ID" value="NZ_BAAALD010000039.1"/>
</dbReference>
<gene>
    <name evidence="2" type="ORF">GCM10009663_40980</name>
</gene>
<sequence length="378" mass="37723">MFPLRLVRGYRALDLARWLLTAAAAATAAAFLLRSLGRALGEPAATSVPRLLWCLPALAAVGWLSAAAARAVPAQHPERIAGLTAAGYGPVRIRLLIAVETALAAALGSVLALLLFLVLRNDIAGPGLAADVGLGSSLPAAAPVTLLVLVPLVAGCAAAAAVPLTDALPGRTAVARSTGFHPARIAVPVGFTVVGMALELYGLRPGAEQDGRPVDLPAHLGSVGTAALIGWALTALGLALLTAPLLALAGRVLALRRPGPVRLLAARSLTAEARPLAGPLAVLVLGLAVLVAALGYGDEPDLPVRAAVLLVTGCAAGAVVARALEIRAARREVTAALVRLGTEPATLRAAVAVQAAAAVGVLLVTGGLTALFAAACLV</sequence>
<feature type="transmembrane region" description="Helical" evidence="1">
    <location>
        <begin position="302"/>
        <end position="324"/>
    </location>
</feature>
<dbReference type="Proteomes" id="UP001499987">
    <property type="component" value="Unassembled WGS sequence"/>
</dbReference>
<feature type="transmembrane region" description="Helical" evidence="1">
    <location>
        <begin position="223"/>
        <end position="255"/>
    </location>
</feature>
<protein>
    <recommendedName>
        <fullName evidence="4">ABC transporter permease</fullName>
    </recommendedName>
</protein>
<proteinExistence type="predicted"/>
<name>A0ABN1TLU2_9ACTN</name>
<keyword evidence="3" id="KW-1185">Reference proteome</keyword>
<feature type="transmembrane region" description="Helical" evidence="1">
    <location>
        <begin position="185"/>
        <end position="203"/>
    </location>
</feature>
<evidence type="ECO:0000313" key="3">
    <source>
        <dbReference type="Proteomes" id="UP001499987"/>
    </source>
</evidence>
<evidence type="ECO:0000313" key="2">
    <source>
        <dbReference type="EMBL" id="GAA1093089.1"/>
    </source>
</evidence>
<comment type="caution">
    <text evidence="2">The sequence shown here is derived from an EMBL/GenBank/DDBJ whole genome shotgun (WGS) entry which is preliminary data.</text>
</comment>
<reference evidence="2 3" key="1">
    <citation type="journal article" date="2019" name="Int. J. Syst. Evol. Microbiol.">
        <title>The Global Catalogue of Microorganisms (GCM) 10K type strain sequencing project: providing services to taxonomists for standard genome sequencing and annotation.</title>
        <authorList>
            <consortium name="The Broad Institute Genomics Platform"/>
            <consortium name="The Broad Institute Genome Sequencing Center for Infectious Disease"/>
            <person name="Wu L."/>
            <person name="Ma J."/>
        </authorList>
    </citation>
    <scope>NUCLEOTIDE SEQUENCE [LARGE SCALE GENOMIC DNA]</scope>
    <source>
        <strain evidence="2 3">JCM 13002</strain>
    </source>
</reference>
<dbReference type="EMBL" id="BAAALD010000039">
    <property type="protein sequence ID" value="GAA1093089.1"/>
    <property type="molecule type" value="Genomic_DNA"/>
</dbReference>
<evidence type="ECO:0000256" key="1">
    <source>
        <dbReference type="SAM" id="Phobius"/>
    </source>
</evidence>
<evidence type="ECO:0008006" key="4">
    <source>
        <dbReference type="Google" id="ProtNLM"/>
    </source>
</evidence>
<feature type="transmembrane region" description="Helical" evidence="1">
    <location>
        <begin position="345"/>
        <end position="375"/>
    </location>
</feature>
<accession>A0ABN1TLU2</accession>
<feature type="transmembrane region" description="Helical" evidence="1">
    <location>
        <begin position="276"/>
        <end position="296"/>
    </location>
</feature>
<feature type="transmembrane region" description="Helical" evidence="1">
    <location>
        <begin position="140"/>
        <end position="164"/>
    </location>
</feature>
<keyword evidence="1" id="KW-0472">Membrane</keyword>